<evidence type="ECO:0000313" key="8">
    <source>
        <dbReference type="EMBL" id="AQY42262.1"/>
    </source>
</evidence>
<evidence type="ECO:0000313" key="9">
    <source>
        <dbReference type="EMBL" id="AQY42271.1"/>
    </source>
</evidence>
<dbReference type="SUPFAM" id="SSF54786">
    <property type="entry name" value="YcfA/nrd intein domain"/>
    <property type="match status" value="1"/>
</dbReference>
<evidence type="ECO:0000256" key="2">
    <source>
        <dbReference type="ARBA" id="ARBA00022649"/>
    </source>
</evidence>
<dbReference type="PANTHER" id="PTHR34873">
    <property type="entry name" value="SSR1766 PROTEIN"/>
    <property type="match status" value="1"/>
</dbReference>
<keyword evidence="7" id="KW-0346">Stress response</keyword>
<proteinExistence type="inferred from homology"/>
<dbReference type="InterPro" id="IPR038570">
    <property type="entry name" value="HicA_sf"/>
</dbReference>
<comment type="similarity">
    <text evidence="1">Belongs to the HicA mRNA interferase family.</text>
</comment>
<name>A0A9W3TJA2_BACTU</name>
<dbReference type="PANTHER" id="PTHR34873:SF3">
    <property type="entry name" value="ADDICTION MODULE TOXIN, HICA FAMILY"/>
    <property type="match status" value="1"/>
</dbReference>
<accession>A0A9W3TJA2</accession>
<dbReference type="GO" id="GO:0016787">
    <property type="term" value="F:hydrolase activity"/>
    <property type="evidence" value="ECO:0007669"/>
    <property type="project" value="UniProtKB-KW"/>
</dbReference>
<protein>
    <recommendedName>
        <fullName evidence="11">Addiction module toxin, HicA family</fullName>
    </recommendedName>
</protein>
<evidence type="ECO:0000313" key="10">
    <source>
        <dbReference type="Proteomes" id="UP000191057"/>
    </source>
</evidence>
<dbReference type="Pfam" id="PF07927">
    <property type="entry name" value="HicA_toxin"/>
    <property type="match status" value="1"/>
</dbReference>
<evidence type="ECO:0000256" key="4">
    <source>
        <dbReference type="ARBA" id="ARBA00022759"/>
    </source>
</evidence>
<organism evidence="8 10">
    <name type="scientific">Bacillus thuringiensis</name>
    <dbReference type="NCBI Taxonomy" id="1428"/>
    <lineage>
        <taxon>Bacteria</taxon>
        <taxon>Bacillati</taxon>
        <taxon>Bacillota</taxon>
        <taxon>Bacilli</taxon>
        <taxon>Bacillales</taxon>
        <taxon>Bacillaceae</taxon>
        <taxon>Bacillus</taxon>
        <taxon>Bacillus cereus group</taxon>
    </lineage>
</organism>
<evidence type="ECO:0000256" key="5">
    <source>
        <dbReference type="ARBA" id="ARBA00022801"/>
    </source>
</evidence>
<evidence type="ECO:0000256" key="6">
    <source>
        <dbReference type="ARBA" id="ARBA00022884"/>
    </source>
</evidence>
<keyword evidence="3" id="KW-0540">Nuclease</keyword>
<keyword evidence="6" id="KW-0694">RNA-binding</keyword>
<keyword evidence="4" id="KW-0255">Endonuclease</keyword>
<keyword evidence="2" id="KW-1277">Toxin-antitoxin system</keyword>
<dbReference type="AlphaFoldDB" id="A0A9W3TJA2"/>
<dbReference type="InterPro" id="IPR012933">
    <property type="entry name" value="HicA_mRNA_interferase"/>
</dbReference>
<evidence type="ECO:0008006" key="11">
    <source>
        <dbReference type="Google" id="ProtNLM"/>
    </source>
</evidence>
<gene>
    <name evidence="8" type="ORF">B4918_27705</name>
    <name evidence="9" type="ORF">B4918_28755</name>
</gene>
<reference evidence="8 10" key="1">
    <citation type="submission" date="2017-03" db="EMBL/GenBank/DDBJ databases">
        <title>Complete genome sequence of Bacillus thuringiensis L-7601, a novel melanin producing strain.</title>
        <authorList>
            <person name="Cai J."/>
            <person name="Cao Z."/>
            <person name="Tan T."/>
        </authorList>
    </citation>
    <scope>NUCLEOTIDE SEQUENCE [LARGE SCALE GENOMIC DNA]</scope>
    <source>
        <strain evidence="8 10">L-7601</strain>
    </source>
</reference>
<keyword evidence="5" id="KW-0378">Hydrolase</keyword>
<evidence type="ECO:0000256" key="3">
    <source>
        <dbReference type="ARBA" id="ARBA00022722"/>
    </source>
</evidence>
<dbReference type="GO" id="GO:0004519">
    <property type="term" value="F:endonuclease activity"/>
    <property type="evidence" value="ECO:0007669"/>
    <property type="project" value="UniProtKB-KW"/>
</dbReference>
<dbReference type="EMBL" id="CP020002">
    <property type="protein sequence ID" value="AQY42262.1"/>
    <property type="molecule type" value="Genomic_DNA"/>
</dbReference>
<evidence type="ECO:0000256" key="7">
    <source>
        <dbReference type="ARBA" id="ARBA00023016"/>
    </source>
</evidence>
<dbReference type="GO" id="GO:0003729">
    <property type="term" value="F:mRNA binding"/>
    <property type="evidence" value="ECO:0007669"/>
    <property type="project" value="InterPro"/>
</dbReference>
<evidence type="ECO:0000256" key="1">
    <source>
        <dbReference type="ARBA" id="ARBA00006620"/>
    </source>
</evidence>
<sequence length="60" mass="6912">MSSREVIKRLKKEGWFIANIEGSHHQFKHPSKVGKVTVKHPCKDIPKGTLRSIYKQAGWL</sequence>
<dbReference type="EMBL" id="CP020002">
    <property type="protein sequence ID" value="AQY42271.1"/>
    <property type="molecule type" value="Genomic_DNA"/>
</dbReference>
<dbReference type="Proteomes" id="UP000191057">
    <property type="component" value="Chromosome"/>
</dbReference>
<dbReference type="Gene3D" id="3.30.920.30">
    <property type="entry name" value="Hypothetical protein"/>
    <property type="match status" value="1"/>
</dbReference>